<dbReference type="InterPro" id="IPR003439">
    <property type="entry name" value="ABC_transporter-like_ATP-bd"/>
</dbReference>
<evidence type="ECO:0000256" key="5">
    <source>
        <dbReference type="ARBA" id="ARBA00022741"/>
    </source>
</evidence>
<dbReference type="Gene3D" id="3.40.50.300">
    <property type="entry name" value="P-loop containing nucleotide triphosphate hydrolases"/>
    <property type="match status" value="1"/>
</dbReference>
<keyword evidence="3" id="KW-0813">Transport</keyword>
<feature type="transmembrane region" description="Helical" evidence="9">
    <location>
        <begin position="325"/>
        <end position="346"/>
    </location>
</feature>
<evidence type="ECO:0000256" key="4">
    <source>
        <dbReference type="ARBA" id="ARBA00022692"/>
    </source>
</evidence>
<dbReference type="InterPro" id="IPR050352">
    <property type="entry name" value="ABCG_transporters"/>
</dbReference>
<dbReference type="PANTHER" id="PTHR48041:SF133">
    <property type="entry name" value="GH24286P"/>
    <property type="match status" value="1"/>
</dbReference>
<evidence type="ECO:0000259" key="10">
    <source>
        <dbReference type="PROSITE" id="PS50893"/>
    </source>
</evidence>
<name>A0A9N9S2M4_9DIPT</name>
<keyword evidence="12" id="KW-1185">Reference proteome</keyword>
<sequence length="467" mass="53112">MSRYDLRFRNVQYNVKNPITKNNKIILNNVSGEFRSNELTAIIGPSGSGKSSLLNVLSGYQTKKVDGSVQLNGVECQEFIQQYSSYIMQEYKFHQFITVFETLMFSINCKTTETDDNAKREKIQNILNKIGLCNREDVYAGDLSGGETKRLSIAIELLDNPKILFLDEPTTNLDSVTSTQCIQLLKNLAAEERTVICSIHQPSAITFQMFDHVYALANGCCIFQGPHRNVVPFLKDLDLICPSTFSPADFLLEIANNDYGSQNDKLREKAIVRESRKINPADVPVDTLSAKKLIKILNAQCVKNEISALIKRNWLNNARDKTLTLLRLAIHFAMAVFIGIMYQGIGQESSNILNTYKFLFFNIFILMFTAFSSLQTTFPLEFPIVKRENFNGTYSVFSYFIALSLSDAPILVIHSILCDHNIVKFCGTRIRIDCRFNVKCKVHLNPRIILHLPICIILKLLYSNERY</sequence>
<dbReference type="PANTHER" id="PTHR48041">
    <property type="entry name" value="ABC TRANSPORTER G FAMILY MEMBER 28"/>
    <property type="match status" value="1"/>
</dbReference>
<dbReference type="PROSITE" id="PS50893">
    <property type="entry name" value="ABC_TRANSPORTER_2"/>
    <property type="match status" value="1"/>
</dbReference>
<comment type="subcellular location">
    <subcellularLocation>
        <location evidence="1">Membrane</location>
        <topology evidence="1">Multi-pass membrane protein</topology>
    </subcellularLocation>
</comment>
<dbReference type="InterPro" id="IPR027417">
    <property type="entry name" value="P-loop_NTPase"/>
</dbReference>
<dbReference type="InterPro" id="IPR043926">
    <property type="entry name" value="ABCG_dom"/>
</dbReference>
<comment type="similarity">
    <text evidence="2">Belongs to the ABC transporter superfamily. ABCG family. Eye pigment precursor importer (TC 3.A.1.204) subfamily.</text>
</comment>
<keyword evidence="8 9" id="KW-0472">Membrane</keyword>
<reference evidence="11" key="1">
    <citation type="submission" date="2022-01" db="EMBL/GenBank/DDBJ databases">
        <authorList>
            <person name="King R."/>
        </authorList>
    </citation>
    <scope>NUCLEOTIDE SEQUENCE</scope>
</reference>
<dbReference type="Pfam" id="PF19055">
    <property type="entry name" value="ABC2_membrane_7"/>
    <property type="match status" value="1"/>
</dbReference>
<dbReference type="GO" id="GO:0005524">
    <property type="term" value="F:ATP binding"/>
    <property type="evidence" value="ECO:0007669"/>
    <property type="project" value="UniProtKB-KW"/>
</dbReference>
<evidence type="ECO:0000256" key="3">
    <source>
        <dbReference type="ARBA" id="ARBA00022448"/>
    </source>
</evidence>
<feature type="domain" description="ABC transporter" evidence="10">
    <location>
        <begin position="6"/>
        <end position="243"/>
    </location>
</feature>
<reference evidence="11" key="2">
    <citation type="submission" date="2022-10" db="EMBL/GenBank/DDBJ databases">
        <authorList>
            <consortium name="ENA_rothamsted_submissions"/>
            <consortium name="culmorum"/>
            <person name="King R."/>
        </authorList>
    </citation>
    <scope>NUCLEOTIDE SEQUENCE</scope>
</reference>
<evidence type="ECO:0000256" key="2">
    <source>
        <dbReference type="ARBA" id="ARBA00005814"/>
    </source>
</evidence>
<dbReference type="Proteomes" id="UP001153620">
    <property type="component" value="Chromosome 3"/>
</dbReference>
<organism evidence="11 12">
    <name type="scientific">Chironomus riparius</name>
    <dbReference type="NCBI Taxonomy" id="315576"/>
    <lineage>
        <taxon>Eukaryota</taxon>
        <taxon>Metazoa</taxon>
        <taxon>Ecdysozoa</taxon>
        <taxon>Arthropoda</taxon>
        <taxon>Hexapoda</taxon>
        <taxon>Insecta</taxon>
        <taxon>Pterygota</taxon>
        <taxon>Neoptera</taxon>
        <taxon>Endopterygota</taxon>
        <taxon>Diptera</taxon>
        <taxon>Nematocera</taxon>
        <taxon>Chironomoidea</taxon>
        <taxon>Chironomidae</taxon>
        <taxon>Chironominae</taxon>
        <taxon>Chironomus</taxon>
    </lineage>
</organism>
<protein>
    <recommendedName>
        <fullName evidence="10">ABC transporter domain-containing protein</fullName>
    </recommendedName>
</protein>
<dbReference type="AlphaFoldDB" id="A0A9N9S2M4"/>
<evidence type="ECO:0000313" key="12">
    <source>
        <dbReference type="Proteomes" id="UP001153620"/>
    </source>
</evidence>
<keyword evidence="6" id="KW-0067">ATP-binding</keyword>
<keyword evidence="4 9" id="KW-0812">Transmembrane</keyword>
<proteinExistence type="inferred from homology"/>
<keyword evidence="7 9" id="KW-1133">Transmembrane helix</keyword>
<accession>A0A9N9S2M4</accession>
<dbReference type="OrthoDB" id="66620at2759"/>
<keyword evidence="5" id="KW-0547">Nucleotide-binding</keyword>
<dbReference type="Pfam" id="PF01061">
    <property type="entry name" value="ABC2_membrane"/>
    <property type="match status" value="1"/>
</dbReference>
<dbReference type="InterPro" id="IPR003593">
    <property type="entry name" value="AAA+_ATPase"/>
</dbReference>
<dbReference type="InterPro" id="IPR013525">
    <property type="entry name" value="ABC2_TM"/>
</dbReference>
<evidence type="ECO:0000256" key="1">
    <source>
        <dbReference type="ARBA" id="ARBA00004141"/>
    </source>
</evidence>
<dbReference type="SUPFAM" id="SSF52540">
    <property type="entry name" value="P-loop containing nucleoside triphosphate hydrolases"/>
    <property type="match status" value="1"/>
</dbReference>
<evidence type="ECO:0000256" key="6">
    <source>
        <dbReference type="ARBA" id="ARBA00022840"/>
    </source>
</evidence>
<dbReference type="FunFam" id="3.40.50.300:FF:001077">
    <property type="entry name" value="Uncharacterized protein, isoform A"/>
    <property type="match status" value="1"/>
</dbReference>
<dbReference type="GO" id="GO:0140359">
    <property type="term" value="F:ABC-type transporter activity"/>
    <property type="evidence" value="ECO:0007669"/>
    <property type="project" value="InterPro"/>
</dbReference>
<dbReference type="GO" id="GO:0016887">
    <property type="term" value="F:ATP hydrolysis activity"/>
    <property type="evidence" value="ECO:0007669"/>
    <property type="project" value="InterPro"/>
</dbReference>
<dbReference type="Pfam" id="PF00005">
    <property type="entry name" value="ABC_tran"/>
    <property type="match status" value="1"/>
</dbReference>
<evidence type="ECO:0000313" key="11">
    <source>
        <dbReference type="EMBL" id="CAG9808264.1"/>
    </source>
</evidence>
<dbReference type="SMART" id="SM00382">
    <property type="entry name" value="AAA"/>
    <property type="match status" value="1"/>
</dbReference>
<feature type="transmembrane region" description="Helical" evidence="9">
    <location>
        <begin position="358"/>
        <end position="376"/>
    </location>
</feature>
<dbReference type="GO" id="GO:0005886">
    <property type="term" value="C:plasma membrane"/>
    <property type="evidence" value="ECO:0007669"/>
    <property type="project" value="TreeGrafter"/>
</dbReference>
<evidence type="ECO:0000256" key="7">
    <source>
        <dbReference type="ARBA" id="ARBA00022989"/>
    </source>
</evidence>
<evidence type="ECO:0000256" key="8">
    <source>
        <dbReference type="ARBA" id="ARBA00023136"/>
    </source>
</evidence>
<feature type="transmembrane region" description="Helical" evidence="9">
    <location>
        <begin position="396"/>
        <end position="423"/>
    </location>
</feature>
<dbReference type="EMBL" id="OU895879">
    <property type="protein sequence ID" value="CAG9808264.1"/>
    <property type="molecule type" value="Genomic_DNA"/>
</dbReference>
<evidence type="ECO:0000256" key="9">
    <source>
        <dbReference type="SAM" id="Phobius"/>
    </source>
</evidence>
<gene>
    <name evidence="11" type="ORF">CHIRRI_LOCUS11106</name>
</gene>